<gene>
    <name evidence="1" type="ORF">AADEFJLK_04569</name>
</gene>
<accession>A0A2S5CFR4</accession>
<dbReference type="Proteomes" id="UP000237423">
    <property type="component" value="Unassembled WGS sequence"/>
</dbReference>
<organism evidence="1 2">
    <name type="scientific">Methylovulum psychrotolerans</name>
    <dbReference type="NCBI Taxonomy" id="1704499"/>
    <lineage>
        <taxon>Bacteria</taxon>
        <taxon>Pseudomonadati</taxon>
        <taxon>Pseudomonadota</taxon>
        <taxon>Gammaproteobacteria</taxon>
        <taxon>Methylococcales</taxon>
        <taxon>Methylococcaceae</taxon>
        <taxon>Methylovulum</taxon>
    </lineage>
</organism>
<evidence type="ECO:0000313" key="1">
    <source>
        <dbReference type="EMBL" id="POZ49653.1"/>
    </source>
</evidence>
<evidence type="ECO:0000313" key="2">
    <source>
        <dbReference type="Proteomes" id="UP000237423"/>
    </source>
</evidence>
<reference evidence="1 2" key="1">
    <citation type="submission" date="2017-11" db="EMBL/GenBank/DDBJ databases">
        <title>Draft Genome Sequence of Methylobacter psychrotolerans Sph1T, an Obligate Methanotroph from Low-Temperature Environments.</title>
        <authorList>
            <person name="Oshkin I.Y."/>
            <person name="Miroshnikov K."/>
            <person name="Belova S.E."/>
            <person name="Korzhenkov A."/>
            <person name="Toshchakov S.V."/>
            <person name="Dedysh S.N."/>
        </authorList>
    </citation>
    <scope>NUCLEOTIDE SEQUENCE [LARGE SCALE GENOMIC DNA]</scope>
    <source>
        <strain evidence="1 2">Sph1</strain>
    </source>
</reference>
<dbReference type="EMBL" id="PGFZ01000034">
    <property type="protein sequence ID" value="POZ49653.1"/>
    <property type="molecule type" value="Genomic_DNA"/>
</dbReference>
<proteinExistence type="predicted"/>
<comment type="caution">
    <text evidence="1">The sequence shown here is derived from an EMBL/GenBank/DDBJ whole genome shotgun (WGS) entry which is preliminary data.</text>
</comment>
<name>A0A2S5CFR4_9GAMM</name>
<protein>
    <submittedName>
        <fullName evidence="1">Uncharacterized protein</fullName>
    </submittedName>
</protein>
<dbReference type="RefSeq" id="WP_103975949.1">
    <property type="nucleotide sequence ID" value="NZ_PGFZ01000034.1"/>
</dbReference>
<dbReference type="AlphaFoldDB" id="A0A2S5CFR4"/>
<sequence>MDDINIDIPKDLLYKLNNLLKDANYGHISLDDEIITLQEAMEVKFTLELIIEDSNNNPMQASIQGLTKDMAQTAQELLPEISSLIEPKFNEHIEHINKFAETIMLPIKAVMLANPITIASSPELLNQALEEALKRTNNAIQSIGKPSSKSR</sequence>